<evidence type="ECO:0000256" key="2">
    <source>
        <dbReference type="ARBA" id="ARBA00022729"/>
    </source>
</evidence>
<keyword evidence="2 7" id="KW-0732">Signal</keyword>
<feature type="compositionally biased region" description="Basic residues" evidence="6">
    <location>
        <begin position="739"/>
        <end position="751"/>
    </location>
</feature>
<keyword evidence="4" id="KW-0564">Palmitate</keyword>
<keyword evidence="9" id="KW-1185">Reference proteome</keyword>
<dbReference type="InterPro" id="IPR005534">
    <property type="entry name" value="Curli_assmbl/transp-comp_CsgG"/>
</dbReference>
<keyword evidence="1" id="KW-1003">Cell membrane</keyword>
<dbReference type="PANTHER" id="PTHR41164:SF1">
    <property type="entry name" value="CURLI PRODUCTION ASSEMBLY_TRANSPORT COMPONENT CSGG"/>
    <property type="match status" value="1"/>
</dbReference>
<reference evidence="9" key="1">
    <citation type="submission" date="2017-04" db="EMBL/GenBank/DDBJ databases">
        <title>Comparative genomics and description of representatives of a novel lineage of planctomycetes thriving in anoxic sediments.</title>
        <authorList>
            <person name="Spring S."/>
            <person name="Bunk B."/>
            <person name="Sproer C."/>
        </authorList>
    </citation>
    <scope>NUCLEOTIDE SEQUENCE [LARGE SCALE GENOMIC DNA]</scope>
    <source>
        <strain evidence="9">ST-PulAB-D4</strain>
    </source>
</reference>
<name>A0A1W6LPB3_9BACT</name>
<dbReference type="Pfam" id="PF03783">
    <property type="entry name" value="CsgG"/>
    <property type="match status" value="2"/>
</dbReference>
<evidence type="ECO:0000256" key="7">
    <source>
        <dbReference type="SAM" id="SignalP"/>
    </source>
</evidence>
<evidence type="ECO:0000256" key="6">
    <source>
        <dbReference type="SAM" id="MobiDB-lite"/>
    </source>
</evidence>
<keyword evidence="3" id="KW-0472">Membrane</keyword>
<evidence type="ECO:0000313" key="9">
    <source>
        <dbReference type="Proteomes" id="UP000193334"/>
    </source>
</evidence>
<dbReference type="PANTHER" id="PTHR41164">
    <property type="entry name" value="CURLI PRODUCTION ASSEMBLY/TRANSPORT COMPONENT CSGG"/>
    <property type="match status" value="1"/>
</dbReference>
<feature type="region of interest" description="Disordered" evidence="6">
    <location>
        <begin position="739"/>
        <end position="768"/>
    </location>
</feature>
<dbReference type="GO" id="GO:0030288">
    <property type="term" value="C:outer membrane-bounded periplasmic space"/>
    <property type="evidence" value="ECO:0007669"/>
    <property type="project" value="InterPro"/>
</dbReference>
<dbReference type="RefSeq" id="WP_085756198.1">
    <property type="nucleotide sequence ID" value="NZ_CP021023.1"/>
</dbReference>
<dbReference type="KEGG" id="pbp:STSP1_01975"/>
<dbReference type="Gene3D" id="3.40.50.10610">
    <property type="entry name" value="ABC-type transport auxiliary lipoprotein component"/>
    <property type="match status" value="2"/>
</dbReference>
<organism evidence="8 9">
    <name type="scientific">Sedimentisphaera salicampi</name>
    <dbReference type="NCBI Taxonomy" id="1941349"/>
    <lineage>
        <taxon>Bacteria</taxon>
        <taxon>Pseudomonadati</taxon>
        <taxon>Planctomycetota</taxon>
        <taxon>Phycisphaerae</taxon>
        <taxon>Sedimentisphaerales</taxon>
        <taxon>Sedimentisphaeraceae</taxon>
        <taxon>Sedimentisphaera</taxon>
    </lineage>
</organism>
<feature type="chain" id="PRO_5012190626" evidence="7">
    <location>
        <begin position="18"/>
        <end position="768"/>
    </location>
</feature>
<dbReference type="STRING" id="1941349.STSP1_01975"/>
<gene>
    <name evidence="8" type="ORF">STSP1_01975</name>
</gene>
<evidence type="ECO:0000313" key="8">
    <source>
        <dbReference type="EMBL" id="ARN57563.1"/>
    </source>
</evidence>
<sequence length="768" mass="85741" precursor="true">MKRITAALLIVSAALMAAGEGVQKIQITAVEAEGYGATENGALYDALSNAVSKAGGLSIEPKFTPRSGADYSRPQIERRFNGYIKTYEIIDSGQQKVQFTGKVERRKSRLEGRAELEIQEEKAGELEVDGQLDDESSKSRYIMRFFVKVRAEVYQYKPAFEEPKDKRVRIVVMPFDSAAGSKDYADKLQSRLIAKLSKTNNFNVLDRQNAEDFARERNIWLSADGDIEEKARLANVLGADMMVSGRLEKHEYQDAVRNQSSRRLKLYKLESELSCSLISVPERSVKLSDNLDITLTPSQINDLIPRDVPTDLEMDFEEVNSSVANMTAEKIAAKISSYVYPPMVAKVSGEDIFVNQGKGVLRDTDVLKVYRSGEEVTDPQTGLSLGSADKPIALLEVVEPMESLTRCRVVRGEAGDIEKGFRCRKLEQSRKNRKQIQPRTIKNDLAKQSSGVQQDKMLKADVSIEPKTIAVLPPRVFSDKYRLYDTLIPSDIMASRFSSSLTSALSKTQRFQVLDRAYEREYDREIDLLMKRSTVDQIMGAVDSVEGADYLLAGSITNFYLKKENIEIQAAGMDYDKYSAFFRYEYRIIELKTRKIKFADSMDIAWDDRSVKDVVPGLTYSDQRDLAENKAIGSLLGSAASKVCSKFIDQLYPIQVVGKASGRAAVNAGEAVLAPGTELKVYSRGEEMTDPYSGKSLGSFENPAGTIYIDKVNAKVSYGKITQGDIAVGNICRPIKDHRYIHHPRPPRGRKPNVEKSTSGGVRLPYDN</sequence>
<feature type="signal peptide" evidence="7">
    <location>
        <begin position="1"/>
        <end position="17"/>
    </location>
</feature>
<evidence type="ECO:0000256" key="3">
    <source>
        <dbReference type="ARBA" id="ARBA00023136"/>
    </source>
</evidence>
<keyword evidence="5" id="KW-0449">Lipoprotein</keyword>
<dbReference type="Proteomes" id="UP000193334">
    <property type="component" value="Chromosome"/>
</dbReference>
<evidence type="ECO:0000256" key="5">
    <source>
        <dbReference type="ARBA" id="ARBA00023288"/>
    </source>
</evidence>
<evidence type="ECO:0000256" key="4">
    <source>
        <dbReference type="ARBA" id="ARBA00023139"/>
    </source>
</evidence>
<evidence type="ECO:0000256" key="1">
    <source>
        <dbReference type="ARBA" id="ARBA00022475"/>
    </source>
</evidence>
<dbReference type="EMBL" id="CP021023">
    <property type="protein sequence ID" value="ARN57563.1"/>
    <property type="molecule type" value="Genomic_DNA"/>
</dbReference>
<dbReference type="AlphaFoldDB" id="A0A1W6LPB3"/>
<accession>A0A1W6LPB3</accession>
<protein>
    <submittedName>
        <fullName evidence="8">Curli production assembly/transport component CsgG</fullName>
    </submittedName>
</protein>
<proteinExistence type="predicted"/>